<accession>A0A0F9UDN6</accession>
<gene>
    <name evidence="1" type="ORF">LCGC14_0278200</name>
</gene>
<name>A0A0F9UDN6_9ZZZZ</name>
<comment type="caution">
    <text evidence="1">The sequence shown here is derived from an EMBL/GenBank/DDBJ whole genome shotgun (WGS) entry which is preliminary data.</text>
</comment>
<evidence type="ECO:0000313" key="1">
    <source>
        <dbReference type="EMBL" id="KKN85497.1"/>
    </source>
</evidence>
<organism evidence="1">
    <name type="scientific">marine sediment metagenome</name>
    <dbReference type="NCBI Taxonomy" id="412755"/>
    <lineage>
        <taxon>unclassified sequences</taxon>
        <taxon>metagenomes</taxon>
        <taxon>ecological metagenomes</taxon>
    </lineage>
</organism>
<reference evidence="1" key="1">
    <citation type="journal article" date="2015" name="Nature">
        <title>Complex archaea that bridge the gap between prokaryotes and eukaryotes.</title>
        <authorList>
            <person name="Spang A."/>
            <person name="Saw J.H."/>
            <person name="Jorgensen S.L."/>
            <person name="Zaremba-Niedzwiedzka K."/>
            <person name="Martijn J."/>
            <person name="Lind A.E."/>
            <person name="van Eijk R."/>
            <person name="Schleper C."/>
            <person name="Guy L."/>
            <person name="Ettema T.J."/>
        </authorList>
    </citation>
    <scope>NUCLEOTIDE SEQUENCE</scope>
</reference>
<dbReference type="EMBL" id="LAZR01000158">
    <property type="protein sequence ID" value="KKN85497.1"/>
    <property type="molecule type" value="Genomic_DNA"/>
</dbReference>
<proteinExistence type="predicted"/>
<protein>
    <submittedName>
        <fullName evidence="1">Uncharacterized protein</fullName>
    </submittedName>
</protein>
<sequence>MSDKICMTRKEADYVWNCLPDWIKEVPGPDIPLDPTFFGTLSRETDLIVHNNMKKILQK</sequence>
<dbReference type="AlphaFoldDB" id="A0A0F9UDN6"/>